<feature type="compositionally biased region" description="Basic and acidic residues" evidence="1">
    <location>
        <begin position="45"/>
        <end position="91"/>
    </location>
</feature>
<name>A0ABW0RCQ0_9BACL</name>
<keyword evidence="3" id="KW-1185">Reference proteome</keyword>
<reference evidence="3" key="1">
    <citation type="journal article" date="2019" name="Int. J. Syst. Evol. Microbiol.">
        <title>The Global Catalogue of Microorganisms (GCM) 10K type strain sequencing project: providing services to taxonomists for standard genome sequencing and annotation.</title>
        <authorList>
            <consortium name="The Broad Institute Genomics Platform"/>
            <consortium name="The Broad Institute Genome Sequencing Center for Infectious Disease"/>
            <person name="Wu L."/>
            <person name="Ma J."/>
        </authorList>
    </citation>
    <scope>NUCLEOTIDE SEQUENCE [LARGE SCALE GENOMIC DNA]</scope>
    <source>
        <strain evidence="3">CCUG 56331</strain>
    </source>
</reference>
<accession>A0ABW0RCQ0</accession>
<gene>
    <name evidence="2" type="ORF">ACFPOH_05455</name>
</gene>
<proteinExistence type="predicted"/>
<evidence type="ECO:0000313" key="3">
    <source>
        <dbReference type="Proteomes" id="UP001595978"/>
    </source>
</evidence>
<feature type="region of interest" description="Disordered" evidence="1">
    <location>
        <begin position="45"/>
        <end position="102"/>
    </location>
</feature>
<dbReference type="RefSeq" id="WP_342469846.1">
    <property type="nucleotide sequence ID" value="NZ_JBHSNQ010000048.1"/>
</dbReference>
<organism evidence="2 3">
    <name type="scientific">Ureibacillus suwonensis</name>
    <dbReference type="NCBI Taxonomy" id="313007"/>
    <lineage>
        <taxon>Bacteria</taxon>
        <taxon>Bacillati</taxon>
        <taxon>Bacillota</taxon>
        <taxon>Bacilli</taxon>
        <taxon>Bacillales</taxon>
        <taxon>Caryophanaceae</taxon>
        <taxon>Ureibacillus</taxon>
    </lineage>
</organism>
<evidence type="ECO:0000313" key="2">
    <source>
        <dbReference type="EMBL" id="MFC5541225.1"/>
    </source>
</evidence>
<sequence>MSLKGVELQIAIPKTVDAGKIAEQHQQNVVQQQYHANDALNREIERKQLTVNDTEKISEVSDNNEKKGTGKDQDKNKKERKNQQEHQEAKHPYKGNFIDLSG</sequence>
<comment type="caution">
    <text evidence="2">The sequence shown here is derived from an EMBL/GenBank/DDBJ whole genome shotgun (WGS) entry which is preliminary data.</text>
</comment>
<protein>
    <submittedName>
        <fullName evidence="2">RNA polymerase subunit sigma</fullName>
    </submittedName>
</protein>
<dbReference type="Proteomes" id="UP001595978">
    <property type="component" value="Unassembled WGS sequence"/>
</dbReference>
<evidence type="ECO:0000256" key="1">
    <source>
        <dbReference type="SAM" id="MobiDB-lite"/>
    </source>
</evidence>
<dbReference type="EMBL" id="JBHSNQ010000048">
    <property type="protein sequence ID" value="MFC5541225.1"/>
    <property type="molecule type" value="Genomic_DNA"/>
</dbReference>